<proteinExistence type="predicted"/>
<dbReference type="KEGG" id="vg:23680603"/>
<reference evidence="1 2" key="1">
    <citation type="journal article" date="2015" name="PLoS ONE">
        <title>Investigation of a Large Collection of Pseudomonas aeruginosa Bacteriophages Collected from a Single Environmental Source in Abidjan, Cote d'Ivoire.</title>
        <authorList>
            <person name="Essoh C."/>
            <person name="Latino L."/>
            <person name="Midoux C."/>
            <person name="Blouin Y."/>
            <person name="Loukou G."/>
            <person name="Nguetta S.P."/>
            <person name="Lathro S."/>
            <person name="Cablanmian A."/>
            <person name="Kouassi A.K."/>
            <person name="Vergnaud G."/>
            <person name="Pourcel C."/>
        </authorList>
    </citation>
    <scope>NUCLEOTIDE SEQUENCE [LARGE SCALE GENOMIC DNA]</scope>
    <source>
        <strain evidence="1">Ab05</strain>
    </source>
</reference>
<gene>
    <name evidence="1" type="primary">ORF03</name>
</gene>
<organism evidence="1 2">
    <name type="scientific">Pseudomonas phage vB_PaeP_PAO1_Ab05</name>
    <dbReference type="NCBI Taxonomy" id="1548902"/>
    <lineage>
        <taxon>Viruses</taxon>
        <taxon>Duplodnaviria</taxon>
        <taxon>Heunggongvirae</taxon>
        <taxon>Uroviricota</taxon>
        <taxon>Caudoviricetes</taxon>
        <taxon>Autographivirales</taxon>
        <taxon>Autoscriptoviridae</taxon>
        <taxon>Krylovirinae</taxon>
        <taxon>Phikmvvirus</taxon>
        <taxon>Phikmvvirus Ab05</taxon>
    </lineage>
</organism>
<accession>A0A0A1IW68</accession>
<dbReference type="EMBL" id="LN610574">
    <property type="protein sequence ID" value="CEF89264.1"/>
    <property type="molecule type" value="Genomic_DNA"/>
</dbReference>
<sequence length="179" mass="19541">MTNQLTKTVIAFVGKAAITNAIEAIRVRGKELDEAIQLTGLSILNHVDLHGDVTVVKALYEAMPKGSRRNALVEWLTMFGKVQVNTDKKTNKEHPFLHNKFGKTDLVGATDQPWYGFKPEKSLDQEFNLAAALAAVRKQVLQAQTKGKVIVGAELLGDLEVLAAKAAPMVEKAKRATAH</sequence>
<dbReference type="OrthoDB" id="10091at10239"/>
<dbReference type="RefSeq" id="YP_009125701.1">
    <property type="nucleotide sequence ID" value="NC_026602.1"/>
</dbReference>
<protein>
    <submittedName>
        <fullName evidence="1">Uncharacterized protein</fullName>
    </submittedName>
</protein>
<dbReference type="GeneID" id="23680603"/>
<evidence type="ECO:0000313" key="1">
    <source>
        <dbReference type="EMBL" id="CEF89264.1"/>
    </source>
</evidence>
<dbReference type="Proteomes" id="UP000030229">
    <property type="component" value="Segment"/>
</dbReference>
<name>A0A0A1IW68_9CAUD</name>
<evidence type="ECO:0000313" key="2">
    <source>
        <dbReference type="Proteomes" id="UP000030229"/>
    </source>
</evidence>
<keyword evidence="2" id="KW-1185">Reference proteome</keyword>